<reference evidence="2" key="1">
    <citation type="submission" date="2014-12" db="EMBL/GenBank/DDBJ databases">
        <title>Insight into the proteome of Arion vulgaris.</title>
        <authorList>
            <person name="Aradska J."/>
            <person name="Bulat T."/>
            <person name="Smidak R."/>
            <person name="Sarate P."/>
            <person name="Gangsoo J."/>
            <person name="Sialana F."/>
            <person name="Bilban M."/>
            <person name="Lubec G."/>
        </authorList>
    </citation>
    <scope>NUCLEOTIDE SEQUENCE</scope>
    <source>
        <tissue evidence="2">Skin</tissue>
    </source>
</reference>
<proteinExistence type="predicted"/>
<feature type="non-terminal residue" evidence="2">
    <location>
        <position position="67"/>
    </location>
</feature>
<accession>A0A0B6ZEU5</accession>
<name>A0A0B6ZEU5_9EUPU</name>
<evidence type="ECO:0000256" key="1">
    <source>
        <dbReference type="SAM" id="MobiDB-lite"/>
    </source>
</evidence>
<gene>
    <name evidence="2" type="primary">ORF61138</name>
</gene>
<feature type="non-terminal residue" evidence="2">
    <location>
        <position position="1"/>
    </location>
</feature>
<organism evidence="2">
    <name type="scientific">Arion vulgaris</name>
    <dbReference type="NCBI Taxonomy" id="1028688"/>
    <lineage>
        <taxon>Eukaryota</taxon>
        <taxon>Metazoa</taxon>
        <taxon>Spiralia</taxon>
        <taxon>Lophotrochozoa</taxon>
        <taxon>Mollusca</taxon>
        <taxon>Gastropoda</taxon>
        <taxon>Heterobranchia</taxon>
        <taxon>Euthyneura</taxon>
        <taxon>Panpulmonata</taxon>
        <taxon>Eupulmonata</taxon>
        <taxon>Stylommatophora</taxon>
        <taxon>Helicina</taxon>
        <taxon>Arionoidea</taxon>
        <taxon>Arionidae</taxon>
        <taxon>Arion</taxon>
    </lineage>
</organism>
<evidence type="ECO:0000313" key="2">
    <source>
        <dbReference type="EMBL" id="CEK67048.1"/>
    </source>
</evidence>
<feature type="compositionally biased region" description="Low complexity" evidence="1">
    <location>
        <begin position="22"/>
        <end position="35"/>
    </location>
</feature>
<feature type="region of interest" description="Disordered" evidence="1">
    <location>
        <begin position="22"/>
        <end position="46"/>
    </location>
</feature>
<protein>
    <submittedName>
        <fullName evidence="2">Uncharacterized protein</fullName>
    </submittedName>
</protein>
<dbReference type="EMBL" id="HACG01020183">
    <property type="protein sequence ID" value="CEK67048.1"/>
    <property type="molecule type" value="Transcribed_RNA"/>
</dbReference>
<sequence>RIFGVAKAECLLFAYCNFSSDSDNRTSTNDNLTSTGHVTGLPDHHDKPYRPSYLECSLPDNVLPTHV</sequence>
<dbReference type="AlphaFoldDB" id="A0A0B6ZEU5"/>